<feature type="transmembrane region" description="Helical" evidence="5">
    <location>
        <begin position="12"/>
        <end position="33"/>
    </location>
</feature>
<comment type="caution">
    <text evidence="6">The sequence shown here is derived from an EMBL/GenBank/DDBJ whole genome shotgun (WGS) entry which is preliminary data.</text>
</comment>
<name>A0A081PKD7_9SPHI</name>
<gene>
    <name evidence="6" type="ORF">N180_02615</name>
</gene>
<dbReference type="GO" id="GO:0022857">
    <property type="term" value="F:transmembrane transporter activity"/>
    <property type="evidence" value="ECO:0007669"/>
    <property type="project" value="InterPro"/>
</dbReference>
<evidence type="ECO:0000256" key="4">
    <source>
        <dbReference type="ARBA" id="ARBA00023136"/>
    </source>
</evidence>
<feature type="transmembrane region" description="Helical" evidence="5">
    <location>
        <begin position="313"/>
        <end position="333"/>
    </location>
</feature>
<feature type="transmembrane region" description="Helical" evidence="5">
    <location>
        <begin position="53"/>
        <end position="71"/>
    </location>
</feature>
<dbReference type="PANTHER" id="PTHR23501">
    <property type="entry name" value="MAJOR FACILITATOR SUPERFAMILY"/>
    <property type="match status" value="1"/>
</dbReference>
<dbReference type="OrthoDB" id="1404010at2"/>
<feature type="transmembrane region" description="Helical" evidence="5">
    <location>
        <begin position="370"/>
        <end position="392"/>
    </location>
</feature>
<keyword evidence="3 5" id="KW-1133">Transmembrane helix</keyword>
<feature type="transmembrane region" description="Helical" evidence="5">
    <location>
        <begin position="171"/>
        <end position="191"/>
    </location>
</feature>
<dbReference type="RefSeq" id="WP_037438256.1">
    <property type="nucleotide sequence ID" value="NZ_JNFF01000019.1"/>
</dbReference>
<evidence type="ECO:0000313" key="7">
    <source>
        <dbReference type="Proteomes" id="UP000028007"/>
    </source>
</evidence>
<dbReference type="eggNOG" id="COG2814">
    <property type="taxonomic scope" value="Bacteria"/>
</dbReference>
<dbReference type="PANTHER" id="PTHR23501:SF5">
    <property type="entry name" value="TRANSPORT PROTEIN"/>
    <property type="match status" value="1"/>
</dbReference>
<evidence type="ECO:0000256" key="1">
    <source>
        <dbReference type="ARBA" id="ARBA00004141"/>
    </source>
</evidence>
<keyword evidence="2 5" id="KW-0812">Transmembrane</keyword>
<proteinExistence type="predicted"/>
<dbReference type="InterPro" id="IPR036259">
    <property type="entry name" value="MFS_trans_sf"/>
</dbReference>
<dbReference type="InterPro" id="IPR011701">
    <property type="entry name" value="MFS"/>
</dbReference>
<sequence>MSAVLPVFKSWVPVWLIRLAIFMAILPGLILFGLSSVNITAASGYYGIEPADVQYSMLVFYAAVCGFFALERRFFIFTATREYFLLSIIVQVITAYICYHTHHAYILFIFRFIEGMANCMATSICITLIFGSLNNERAREIGYSVFYGMLLCVTPVSTFITAPILDNFDYNVLYKFIIFAYMPGGILLLMIMNNVRLNRKMPLYQLEVYSFIIYSVLLLLIGYTLAYGQQYYWFDDIRIVRSVIAIVLLMAILILRQLKLKRPYLNLQVFKYRNFVVGMFMIAFLYIIRGAFSVVSTYFTTILGMDPTHLGNIMLYNVLGIVFGVIISSRLLILKRPTRLVWIYGFICLLVFHVWMWFLFSTQADANTFIIPLILQGIGAGLLMMPIIVYSISSVPVYLSGSASATGVFFRFTSFAGSIALINYFQLQHKANHYNRFQEQLSGLNTQLTERLNLYSRIVSAKGIPVDQAAKISRGLLNKSVDAQAQLRYMMDYYYFISIVIIAAILLIAMFPFLNRTKINVKSSQPSPVSF</sequence>
<keyword evidence="4 5" id="KW-0472">Membrane</keyword>
<evidence type="ECO:0000256" key="5">
    <source>
        <dbReference type="SAM" id="Phobius"/>
    </source>
</evidence>
<feature type="transmembrane region" description="Helical" evidence="5">
    <location>
        <begin position="237"/>
        <end position="255"/>
    </location>
</feature>
<dbReference type="Gene3D" id="1.20.1250.20">
    <property type="entry name" value="MFS general substrate transporter like domains"/>
    <property type="match status" value="1"/>
</dbReference>
<evidence type="ECO:0008006" key="8">
    <source>
        <dbReference type="Google" id="ProtNLM"/>
    </source>
</evidence>
<feature type="transmembrane region" description="Helical" evidence="5">
    <location>
        <begin position="83"/>
        <end position="102"/>
    </location>
</feature>
<feature type="transmembrane region" description="Helical" evidence="5">
    <location>
        <begin position="404"/>
        <end position="425"/>
    </location>
</feature>
<reference evidence="6 7" key="1">
    <citation type="journal article" date="1992" name="Int. J. Syst. Bacteriol.">
        <title>Sphingobacterium antarcticus sp. nov. a Psychrotrophic Bacterium from the Soils of Schirmacher Oasis, Antarctica.</title>
        <authorList>
            <person name="Shivaji S."/>
            <person name="Ray M.K."/>
            <person name="Rao N.S."/>
            <person name="Saiserr L."/>
            <person name="Jagannadham M.V."/>
            <person name="Kumar G.S."/>
            <person name="Reddy G."/>
            <person name="Bhargava P.M."/>
        </authorList>
    </citation>
    <scope>NUCLEOTIDE SEQUENCE [LARGE SCALE GENOMIC DNA]</scope>
    <source>
        <strain evidence="6 7">4BY</strain>
    </source>
</reference>
<dbReference type="SUPFAM" id="SSF103473">
    <property type="entry name" value="MFS general substrate transporter"/>
    <property type="match status" value="2"/>
</dbReference>
<keyword evidence="7" id="KW-1185">Reference proteome</keyword>
<dbReference type="Pfam" id="PF07690">
    <property type="entry name" value="MFS_1"/>
    <property type="match status" value="1"/>
</dbReference>
<dbReference type="GO" id="GO:0005886">
    <property type="term" value="C:plasma membrane"/>
    <property type="evidence" value="ECO:0007669"/>
    <property type="project" value="TreeGrafter"/>
</dbReference>
<evidence type="ECO:0000256" key="3">
    <source>
        <dbReference type="ARBA" id="ARBA00022989"/>
    </source>
</evidence>
<evidence type="ECO:0000256" key="2">
    <source>
        <dbReference type="ARBA" id="ARBA00022692"/>
    </source>
</evidence>
<comment type="subcellular location">
    <subcellularLocation>
        <location evidence="1">Membrane</location>
        <topology evidence="1">Multi-pass membrane protein</topology>
    </subcellularLocation>
</comment>
<feature type="transmembrane region" description="Helical" evidence="5">
    <location>
        <begin position="203"/>
        <end position="225"/>
    </location>
</feature>
<dbReference type="EMBL" id="JNFF01000019">
    <property type="protein sequence ID" value="KEQ31160.1"/>
    <property type="molecule type" value="Genomic_DNA"/>
</dbReference>
<protein>
    <recommendedName>
        <fullName evidence="8">Transporter</fullName>
    </recommendedName>
</protein>
<evidence type="ECO:0000313" key="6">
    <source>
        <dbReference type="EMBL" id="KEQ31160.1"/>
    </source>
</evidence>
<feature type="transmembrane region" description="Helical" evidence="5">
    <location>
        <begin position="493"/>
        <end position="514"/>
    </location>
</feature>
<feature type="transmembrane region" description="Helical" evidence="5">
    <location>
        <begin position="108"/>
        <end position="133"/>
    </location>
</feature>
<feature type="transmembrane region" description="Helical" evidence="5">
    <location>
        <begin position="340"/>
        <end position="358"/>
    </location>
</feature>
<organism evidence="6 7">
    <name type="scientific">Pedobacter antarcticus 4BY</name>
    <dbReference type="NCBI Taxonomy" id="1358423"/>
    <lineage>
        <taxon>Bacteria</taxon>
        <taxon>Pseudomonadati</taxon>
        <taxon>Bacteroidota</taxon>
        <taxon>Sphingobacteriia</taxon>
        <taxon>Sphingobacteriales</taxon>
        <taxon>Sphingobacteriaceae</taxon>
        <taxon>Pedobacter</taxon>
    </lineage>
</organism>
<accession>A0A081PKD7</accession>
<feature type="transmembrane region" description="Helical" evidence="5">
    <location>
        <begin position="275"/>
        <end position="301"/>
    </location>
</feature>
<dbReference type="Proteomes" id="UP000028007">
    <property type="component" value="Unassembled WGS sequence"/>
</dbReference>
<dbReference type="AlphaFoldDB" id="A0A081PKD7"/>
<feature type="transmembrane region" description="Helical" evidence="5">
    <location>
        <begin position="145"/>
        <end position="165"/>
    </location>
</feature>